<dbReference type="InterPro" id="IPR008048">
    <property type="entry name" value="MCM5"/>
</dbReference>
<evidence type="ECO:0000256" key="27">
    <source>
        <dbReference type="ARBA" id="ARBA00078189"/>
    </source>
</evidence>
<evidence type="ECO:0000256" key="8">
    <source>
        <dbReference type="ARBA" id="ARBA00022692"/>
    </source>
</evidence>
<feature type="compositionally biased region" description="Low complexity" evidence="30">
    <location>
        <begin position="1777"/>
        <end position="1788"/>
    </location>
</feature>
<dbReference type="SUPFAM" id="SSF52540">
    <property type="entry name" value="P-loop containing nucleoside triphosphate hydrolases"/>
    <property type="match status" value="1"/>
</dbReference>
<comment type="caution">
    <text evidence="34">The sequence shown here is derived from an EMBL/GenBank/DDBJ whole genome shotgun (WGS) entry which is preliminary data.</text>
</comment>
<dbReference type="InterPro" id="IPR054125">
    <property type="entry name" value="MCM5_C"/>
</dbReference>
<reference evidence="34 35" key="1">
    <citation type="submission" date="2018-10" db="EMBL/GenBank/DDBJ databases">
        <title>A high-quality apple genome assembly.</title>
        <authorList>
            <person name="Hu J."/>
        </authorList>
    </citation>
    <scope>NUCLEOTIDE SEQUENCE [LARGE SCALE GENOMIC DNA]</scope>
    <source>
        <strain evidence="35">cv. HFTH1</strain>
        <tissue evidence="34">Young leaf</tissue>
    </source>
</reference>
<evidence type="ECO:0000256" key="11">
    <source>
        <dbReference type="ARBA" id="ARBA00022737"/>
    </source>
</evidence>
<dbReference type="Pfam" id="PF21933">
    <property type="entry name" value="MCM5_C"/>
    <property type="match status" value="1"/>
</dbReference>
<dbReference type="SUPFAM" id="SSF52047">
    <property type="entry name" value="RNI-like"/>
    <property type="match status" value="1"/>
</dbReference>
<keyword evidence="19" id="KW-0675">Receptor</keyword>
<proteinExistence type="inferred from homology"/>
<dbReference type="InterPro" id="IPR003591">
    <property type="entry name" value="Leu-rich_rpt_typical-subtyp"/>
</dbReference>
<dbReference type="InterPro" id="IPR001245">
    <property type="entry name" value="Ser-Thr/Tyr_kinase_cat_dom"/>
</dbReference>
<evidence type="ECO:0000256" key="23">
    <source>
        <dbReference type="ARBA" id="ARBA00047995"/>
    </source>
</evidence>
<dbReference type="InterPro" id="IPR006076">
    <property type="entry name" value="FAD-dep_OxRdtase"/>
</dbReference>
<evidence type="ECO:0000256" key="25">
    <source>
        <dbReference type="ARBA" id="ARBA00073496"/>
    </source>
</evidence>
<dbReference type="SMART" id="SM00369">
    <property type="entry name" value="LRR_TYP"/>
    <property type="match status" value="6"/>
</dbReference>
<dbReference type="InterPro" id="IPR013210">
    <property type="entry name" value="LRR_N_plant-typ"/>
</dbReference>
<dbReference type="InterPro" id="IPR001208">
    <property type="entry name" value="MCM_dom"/>
</dbReference>
<dbReference type="PROSITE" id="PS00847">
    <property type="entry name" value="MCM_1"/>
    <property type="match status" value="1"/>
</dbReference>
<dbReference type="SUPFAM" id="SSF50249">
    <property type="entry name" value="Nucleic acid-binding proteins"/>
    <property type="match status" value="1"/>
</dbReference>
<dbReference type="FunFam" id="3.30.200.20:FF:001006">
    <property type="entry name" value="Leucine-rich repeat receptor-like protein kinase TDR"/>
    <property type="match status" value="1"/>
</dbReference>
<feature type="domain" description="Protein kinase" evidence="32">
    <location>
        <begin position="714"/>
        <end position="1003"/>
    </location>
</feature>
<dbReference type="InterPro" id="IPR012340">
    <property type="entry name" value="NA-bd_OB-fold"/>
</dbReference>
<dbReference type="GO" id="GO:0004672">
    <property type="term" value="F:protein kinase activity"/>
    <property type="evidence" value="ECO:0007669"/>
    <property type="project" value="InterPro"/>
</dbReference>
<dbReference type="PRINTS" id="PR01657">
    <property type="entry name" value="MCMFAMILY"/>
</dbReference>
<evidence type="ECO:0000259" key="32">
    <source>
        <dbReference type="PROSITE" id="PS50011"/>
    </source>
</evidence>
<dbReference type="PRINTS" id="PR01661">
    <property type="entry name" value="MCMPROTEIN5"/>
</dbReference>
<evidence type="ECO:0000313" key="35">
    <source>
        <dbReference type="Proteomes" id="UP000290289"/>
    </source>
</evidence>
<dbReference type="InterPro" id="IPR027925">
    <property type="entry name" value="MCM_N"/>
</dbReference>
<dbReference type="PROSITE" id="PS50051">
    <property type="entry name" value="MCM_2"/>
    <property type="match status" value="1"/>
</dbReference>
<dbReference type="InterPro" id="IPR001611">
    <property type="entry name" value="Leu-rich_rpt"/>
</dbReference>
<evidence type="ECO:0000259" key="33">
    <source>
        <dbReference type="PROSITE" id="PS50051"/>
    </source>
</evidence>
<dbReference type="GO" id="GO:0005524">
    <property type="term" value="F:ATP binding"/>
    <property type="evidence" value="ECO:0007669"/>
    <property type="project" value="UniProtKB-KW"/>
</dbReference>
<dbReference type="FunFam" id="3.40.50.300:FF:000929">
    <property type="entry name" value="DNA helicase"/>
    <property type="match status" value="1"/>
</dbReference>
<evidence type="ECO:0000256" key="24">
    <source>
        <dbReference type="ARBA" id="ARBA00053280"/>
    </source>
</evidence>
<dbReference type="Gene3D" id="1.10.510.10">
    <property type="entry name" value="Transferase(Phosphotransferase) domain 1"/>
    <property type="match status" value="1"/>
</dbReference>
<dbReference type="FunFam" id="3.80.10.10:FF:000233">
    <property type="entry name" value="Leucine-rich repeat receptor-like protein kinase TDR"/>
    <property type="match status" value="1"/>
</dbReference>
<dbReference type="InterPro" id="IPR033762">
    <property type="entry name" value="MCM_OB"/>
</dbReference>
<keyword evidence="8 31" id="KW-0812">Transmembrane</keyword>
<keyword evidence="14" id="KW-0347">Helicase</keyword>
<keyword evidence="15 28" id="KW-0067">ATP-binding</keyword>
<dbReference type="FunFam" id="3.80.10.10:FF:000896">
    <property type="entry name" value="Leucine-rich repeat receptor-like protein kinase"/>
    <property type="match status" value="1"/>
</dbReference>
<dbReference type="SUPFAM" id="SSF56112">
    <property type="entry name" value="Protein kinase-like (PK-like)"/>
    <property type="match status" value="1"/>
</dbReference>
<evidence type="ECO:0000256" key="4">
    <source>
        <dbReference type="ARBA" id="ARBA00008171"/>
    </source>
</evidence>
<dbReference type="PANTHER" id="PTHR48053">
    <property type="entry name" value="LEUCINE RICH REPEAT FAMILY PROTEIN, EXPRESSED"/>
    <property type="match status" value="1"/>
</dbReference>
<feature type="region of interest" description="Disordered" evidence="30">
    <location>
        <begin position="1756"/>
        <end position="1800"/>
    </location>
</feature>
<evidence type="ECO:0000256" key="14">
    <source>
        <dbReference type="ARBA" id="ARBA00022806"/>
    </source>
</evidence>
<dbReference type="Pfam" id="PF01266">
    <property type="entry name" value="DAO"/>
    <property type="match status" value="1"/>
</dbReference>
<name>A0A498KE37_MALDO</name>
<dbReference type="Gene3D" id="3.30.200.20">
    <property type="entry name" value="Phosphorylase Kinase, domain 1"/>
    <property type="match status" value="1"/>
</dbReference>
<feature type="coiled-coil region" evidence="29">
    <location>
        <begin position="1612"/>
        <end position="1669"/>
    </location>
</feature>
<keyword evidence="21" id="KW-0539">Nucleus</keyword>
<dbReference type="InterPro" id="IPR051716">
    <property type="entry name" value="Plant_RL_S/T_kinase"/>
</dbReference>
<dbReference type="InterPro" id="IPR031327">
    <property type="entry name" value="MCM"/>
</dbReference>
<dbReference type="Pfam" id="PF00493">
    <property type="entry name" value="MCM"/>
    <property type="match status" value="2"/>
</dbReference>
<dbReference type="InterPro" id="IPR036188">
    <property type="entry name" value="FAD/NAD-bd_sf"/>
</dbReference>
<dbReference type="Gene3D" id="3.40.50.300">
    <property type="entry name" value="P-loop containing nucleotide triphosphate hydrolases"/>
    <property type="match status" value="1"/>
</dbReference>
<keyword evidence="11" id="KW-0677">Repeat</keyword>
<evidence type="ECO:0000256" key="22">
    <source>
        <dbReference type="ARBA" id="ARBA00023306"/>
    </source>
</evidence>
<evidence type="ECO:0000256" key="5">
    <source>
        <dbReference type="ARBA" id="ARBA00009592"/>
    </source>
</evidence>
<dbReference type="SUPFAM" id="SSF52058">
    <property type="entry name" value="L domain-like"/>
    <property type="match status" value="1"/>
</dbReference>
<dbReference type="Proteomes" id="UP000290289">
    <property type="component" value="Chromosome 2"/>
</dbReference>
<protein>
    <recommendedName>
        <fullName evidence="25">DNA replication licensing factor MCM5</fullName>
        <ecNumber evidence="6">3.6.4.12</ecNumber>
    </recommendedName>
    <alternativeName>
        <fullName evidence="26">DNA replication licensing factor mcm5</fullName>
    </alternativeName>
    <alternativeName>
        <fullName evidence="27">Minichromosome maintenance protein 5</fullName>
    </alternativeName>
</protein>
<feature type="compositionally biased region" description="Basic and acidic residues" evidence="30">
    <location>
        <begin position="1756"/>
        <end position="1767"/>
    </location>
</feature>
<keyword evidence="35" id="KW-1185">Reference proteome</keyword>
<dbReference type="InterPro" id="IPR041562">
    <property type="entry name" value="MCM_lid"/>
</dbReference>
<dbReference type="GO" id="GO:0003688">
    <property type="term" value="F:DNA replication origin binding"/>
    <property type="evidence" value="ECO:0007669"/>
    <property type="project" value="InterPro"/>
</dbReference>
<dbReference type="GO" id="GO:0006270">
    <property type="term" value="P:DNA replication initiation"/>
    <property type="evidence" value="ECO:0007669"/>
    <property type="project" value="InterPro"/>
</dbReference>
<dbReference type="GO" id="GO:0003678">
    <property type="term" value="F:DNA helicase activity"/>
    <property type="evidence" value="ECO:0007669"/>
    <property type="project" value="UniProtKB-EC"/>
</dbReference>
<dbReference type="FunFam" id="3.30.1640.10:FF:000016">
    <property type="entry name" value="DNA helicase"/>
    <property type="match status" value="1"/>
</dbReference>
<comment type="catalytic activity">
    <reaction evidence="23">
        <text>ATP + H2O = ADP + phosphate + H(+)</text>
        <dbReference type="Rhea" id="RHEA:13065"/>
        <dbReference type="ChEBI" id="CHEBI:15377"/>
        <dbReference type="ChEBI" id="CHEBI:15378"/>
        <dbReference type="ChEBI" id="CHEBI:30616"/>
        <dbReference type="ChEBI" id="CHEBI:43474"/>
        <dbReference type="ChEBI" id="CHEBI:456216"/>
        <dbReference type="EC" id="3.6.4.12"/>
    </reaction>
</comment>
<dbReference type="Gene3D" id="3.30.1640.10">
    <property type="entry name" value="mini-chromosome maintenance (MCM) complex, chain A, domain 1"/>
    <property type="match status" value="1"/>
</dbReference>
<keyword evidence="20" id="KW-0325">Glycoprotein</keyword>
<dbReference type="PROSITE" id="PS50011">
    <property type="entry name" value="PROTEIN_KINASE_DOM"/>
    <property type="match status" value="1"/>
</dbReference>
<comment type="similarity">
    <text evidence="4">Belongs to the protein kinase superfamily. TKL Ser/Thr protein kinase family. ROCO subfamily.</text>
</comment>
<comment type="similarity">
    <text evidence="3 28">Belongs to the MCM family.</text>
</comment>
<keyword evidence="9" id="KW-0235">DNA replication</keyword>
<comment type="subcellular location">
    <subcellularLocation>
        <location evidence="2">Membrane</location>
        <topology evidence="2">Single-pass type I membrane protein</topology>
    </subcellularLocation>
    <subcellularLocation>
        <location evidence="1">Nucleus</location>
    </subcellularLocation>
</comment>
<evidence type="ECO:0000256" key="30">
    <source>
        <dbReference type="SAM" id="MobiDB-lite"/>
    </source>
</evidence>
<evidence type="ECO:0000256" key="10">
    <source>
        <dbReference type="ARBA" id="ARBA00022729"/>
    </source>
</evidence>
<dbReference type="Gene3D" id="3.80.10.10">
    <property type="entry name" value="Ribonuclease Inhibitor"/>
    <property type="match status" value="4"/>
</dbReference>
<evidence type="ECO:0000256" key="26">
    <source>
        <dbReference type="ARBA" id="ARBA00074936"/>
    </source>
</evidence>
<evidence type="ECO:0000313" key="34">
    <source>
        <dbReference type="EMBL" id="RXI05601.1"/>
    </source>
</evidence>
<dbReference type="STRING" id="3750.A0A498KE37"/>
<dbReference type="PANTHER" id="PTHR48053:SF71">
    <property type="entry name" value="LEUCINE RICH REPEAT FAMILY PROTEIN, EXPRESSED"/>
    <property type="match status" value="1"/>
</dbReference>
<dbReference type="InterPro" id="IPR018525">
    <property type="entry name" value="MCM_CS"/>
</dbReference>
<dbReference type="EMBL" id="RDQH01000328">
    <property type="protein sequence ID" value="RXI05601.1"/>
    <property type="molecule type" value="Genomic_DNA"/>
</dbReference>
<evidence type="ECO:0000256" key="3">
    <source>
        <dbReference type="ARBA" id="ARBA00008010"/>
    </source>
</evidence>
<dbReference type="FunFam" id="3.80.10.10:FF:000275">
    <property type="entry name" value="Leucine-rich repeat receptor-like protein kinase"/>
    <property type="match status" value="1"/>
</dbReference>
<keyword evidence="18 31" id="KW-0472">Membrane</keyword>
<dbReference type="Pfam" id="PF08263">
    <property type="entry name" value="LRRNT_2"/>
    <property type="match status" value="1"/>
</dbReference>
<evidence type="ECO:0000256" key="20">
    <source>
        <dbReference type="ARBA" id="ARBA00023180"/>
    </source>
</evidence>
<evidence type="ECO:0000256" key="7">
    <source>
        <dbReference type="ARBA" id="ARBA00022614"/>
    </source>
</evidence>
<dbReference type="GO" id="GO:0016887">
    <property type="term" value="F:ATP hydrolysis activity"/>
    <property type="evidence" value="ECO:0007669"/>
    <property type="project" value="RHEA"/>
</dbReference>
<dbReference type="FunFam" id="1.10.510.10:FF:001306">
    <property type="entry name" value="Leucine-rich repeat receptor-like protein kinase TDR"/>
    <property type="match status" value="1"/>
</dbReference>
<keyword evidence="17 28" id="KW-0238">DNA-binding</keyword>
<gene>
    <name evidence="34" type="ORF">DVH24_017643</name>
</gene>
<organism evidence="34 35">
    <name type="scientific">Malus domestica</name>
    <name type="common">Apple</name>
    <name type="synonym">Pyrus malus</name>
    <dbReference type="NCBI Taxonomy" id="3750"/>
    <lineage>
        <taxon>Eukaryota</taxon>
        <taxon>Viridiplantae</taxon>
        <taxon>Streptophyta</taxon>
        <taxon>Embryophyta</taxon>
        <taxon>Tracheophyta</taxon>
        <taxon>Spermatophyta</taxon>
        <taxon>Magnoliopsida</taxon>
        <taxon>eudicotyledons</taxon>
        <taxon>Gunneridae</taxon>
        <taxon>Pentapetalae</taxon>
        <taxon>rosids</taxon>
        <taxon>fabids</taxon>
        <taxon>Rosales</taxon>
        <taxon>Rosaceae</taxon>
        <taxon>Amygdaloideae</taxon>
        <taxon>Maleae</taxon>
        <taxon>Malus</taxon>
    </lineage>
</organism>
<dbReference type="Gene3D" id="2.20.28.10">
    <property type="match status" value="1"/>
</dbReference>
<dbReference type="GO" id="GO:0016020">
    <property type="term" value="C:membrane"/>
    <property type="evidence" value="ECO:0007669"/>
    <property type="project" value="UniProtKB-SubCell"/>
</dbReference>
<dbReference type="Gene3D" id="2.40.50.140">
    <property type="entry name" value="Nucleic acid-binding proteins"/>
    <property type="match status" value="1"/>
</dbReference>
<keyword evidence="10" id="KW-0732">Signal</keyword>
<evidence type="ECO:0000256" key="18">
    <source>
        <dbReference type="ARBA" id="ARBA00023136"/>
    </source>
</evidence>
<dbReference type="EC" id="3.6.4.12" evidence="6"/>
<dbReference type="InterPro" id="IPR011009">
    <property type="entry name" value="Kinase-like_dom_sf"/>
</dbReference>
<evidence type="ECO:0000256" key="19">
    <source>
        <dbReference type="ARBA" id="ARBA00023170"/>
    </source>
</evidence>
<evidence type="ECO:0000256" key="31">
    <source>
        <dbReference type="SAM" id="Phobius"/>
    </source>
</evidence>
<dbReference type="FunFam" id="2.20.28.10:FF:000005">
    <property type="entry name" value="DNA helicase"/>
    <property type="match status" value="1"/>
</dbReference>
<dbReference type="InterPro" id="IPR000719">
    <property type="entry name" value="Prot_kinase_dom"/>
</dbReference>
<evidence type="ECO:0000256" key="15">
    <source>
        <dbReference type="ARBA" id="ARBA00022840"/>
    </source>
</evidence>
<evidence type="ECO:0000256" key="21">
    <source>
        <dbReference type="ARBA" id="ARBA00023242"/>
    </source>
</evidence>
<keyword evidence="13" id="KW-0378">Hydrolase</keyword>
<evidence type="ECO:0000256" key="2">
    <source>
        <dbReference type="ARBA" id="ARBA00004479"/>
    </source>
</evidence>
<dbReference type="Pfam" id="PF17207">
    <property type="entry name" value="MCM_OB"/>
    <property type="match status" value="1"/>
</dbReference>
<evidence type="ECO:0000256" key="29">
    <source>
        <dbReference type="SAM" id="Coils"/>
    </source>
</evidence>
<dbReference type="Pfam" id="PF07714">
    <property type="entry name" value="PK_Tyr_Ser-Thr"/>
    <property type="match status" value="1"/>
</dbReference>
<feature type="transmembrane region" description="Helical" evidence="31">
    <location>
        <begin position="49"/>
        <end position="70"/>
    </location>
</feature>
<evidence type="ECO:0000256" key="12">
    <source>
        <dbReference type="ARBA" id="ARBA00022741"/>
    </source>
</evidence>
<dbReference type="InterPro" id="IPR032675">
    <property type="entry name" value="LRR_dom_sf"/>
</dbReference>
<evidence type="ECO:0000256" key="28">
    <source>
        <dbReference type="RuleBase" id="RU004070"/>
    </source>
</evidence>
<keyword evidence="7" id="KW-0433">Leucine-rich repeat</keyword>
<dbReference type="GO" id="GO:0042555">
    <property type="term" value="C:MCM complex"/>
    <property type="evidence" value="ECO:0007669"/>
    <property type="project" value="InterPro"/>
</dbReference>
<evidence type="ECO:0000256" key="6">
    <source>
        <dbReference type="ARBA" id="ARBA00012551"/>
    </source>
</evidence>
<sequence>MHFSLRLSHKRKRISIISDTFFFQSGIQNCLFSQSSHPQVPMEIFHSSFYLILLLPLLLLFAAVSAADIYSDTLLSLKSELTDANGSLKNWILPSTENPPGKIHACSWSGVKCNTNNSAITGLDLSVKSLAGEISGDQFAVFADLVSLNLSHNSFSGHLPAAIFNLTNLTTLDISRNNFSGHFPTGVSALQNLIVLDAFSNSFSGSLPAEISDLQNLKILNLAGSYFRGPIPSEYGAFRRLEFIHLAGNMITGSIPPELGKLKTVTHMEIGYNFYHGSIPWQLGNMTELQYLDIAYANLSGAVPKSLGDLDNLESLFLFRNQLSGSIPPELSNIRALQSLDLSDNLISGWIPETFSELKNLRLLSLFYNEMSGEVPDGIAKLPSLETLLLWNNFFSGNLPRSLGRNSKLGWVDVSTNNFNGSVPPDICANGQLLKLMLFSNNFSGDLSTSLSNCSSLVRLRLEDNKFSGEIPLKFSTLTDITYVDLSGNNFSGGIPMDISKAQKLEYFNVSRNPELGGTVPAEMWELPNLNNFSASSCGLIGNVPSFKNCKSISVVELSKNSLEGTVPKSISSCRVLERIDLGSNNISGRIPEELASLPALLVLDLSHNSFNGPIPKTFGSSSSLVLLNVSYNDVSGSIPSEKVFRMMERSAFDGNPKLCGEPLRSCPGSVSIFGSRVAGKLLWIALLCIGVVMFVTLSVMGIFYYHKGSKGQWKMISFAGLPQFTKNDLLKSFSSTESMDALPPSSASVRQAVLPMGIAVSVKKIEWGAKRMRVMLEFVTQIGNARHKNLIRLLGVCYNNHLAYLLYDYLPNGNLAEMISVKSEWAAKYKIIIGIAKGLHFLHHECSPAIAHGDLRSSNIVFDENMEPHLTEFGFKHLLELNKSSFTAATSTWDAGDNISGTKEELCRDVYSFGEIMLEILSNGRLTNFGASIQSKSREVVLREIYNENEAGSDISMQEEIKLAIEVAMLCTRSRPSDRPSMENALKLLSESKLQMKNNPTFETAGDMSGWDEGAIYYSDQAQSLGGDGGDAGSNAAAATRHSVLQKFKEFIRSFETQKNVFSYRESLLHNPKYLLVDIEDLDSFDADLVAKLRSAPSDYLPLFENAAGQVLANLKTKVPGNEGKLEERVPEDVQILLTSKEDPASMRQLGAQCISKLIKVSGITIAASRVKAKATYVIVMCKNCKNVQRVPCRPGLGGAIVPRSCNHIPQPGEEPCPLDPWVVVPDKSKYVDQQTLKLQENPEDVPTGELPRNMLLSVDRHLVQTIVPGTRLTIMGIYSIYQASNSATSHKGAVAVRQPYIRVVGIEEATDANTRGPAAFTQDEIEEFKKFASEDAYKNICLKIAPSIFGHADVKKAVACLLFGGSRKVYPEFLSLVLVWFIDGNNPFSCEQHLPDGVKLRGDINVLLLGDPSTAKSQFLKFVEKTAPVAVYTSGKGSSAAGLTASVIRDSSSREFYLEGGAMVLADGGVVCIDEFDKMRSEDRVAIHEAMEQQTISIAKAGITTVLNSRTSVLAAANPPSGRYDDLKTAQDNIDLQTTILSRFDLIFIVKDIRMYSQDKTIASHIIKVHASAGAALGDGRVVSKEENWLKRYIQYCRTECHPRLSETASRELQSNYVKIRQDMRQLANETGEAAAVPITVRQLEAIVRLSEALAKMQLRHEATEEHVREAIRLFNAATMDAAKSGIQQQVNLTGEMANEVKQAETQIRRRVGIGNHISERKLIDELTRMGMNESTVRRALIIMHQRDEVEYKRERRENKRREEGIGGGWGRMASSSSCSVGSPSSLTQRHRPPPSPSPSCVRYAVLGAGFAGLSVAWHLLKQSPKDSNIRVDIYDEAGIGGGASGVSGGLLHPYSPKAKLLWRAADCWSESLNLLSAAEAAVASAAQNSDGPTPIVRRRGILRPALSLKNLVLLKDNAQSCLASCRIETLDNDAAQNLVPGISPPLDASFYMPEAVNIHPQRYLQALFLACQNLVKELCASGSGVKELHLHKSSIHKLLDLEGEYQAVIVCLGAKADMLPELCGRLPLRTCRGVVAHLQLPDDIGKEYPSLGPSILSDAWLAVQGPRSLYMGSTWEWKSRNSSPDVSAEESGEALKELLPKARAVYPVLKDWKFAGARAGLRAMPPLTPHGSLPLLGCVDDIIGENRSSNYWLFGGLGSRGLLYHGWLGKLMAQAVLSCNEELIPHELSSWKKLKQ</sequence>
<dbReference type="Pfam" id="PF00560">
    <property type="entry name" value="LRR_1"/>
    <property type="match status" value="7"/>
</dbReference>
<keyword evidence="29" id="KW-0175">Coiled coil</keyword>
<dbReference type="GO" id="GO:0000347">
    <property type="term" value="C:THO complex"/>
    <property type="evidence" value="ECO:0007669"/>
    <property type="project" value="UniProtKB-ARBA"/>
</dbReference>
<dbReference type="GO" id="GO:0009791">
    <property type="term" value="P:post-embryonic development"/>
    <property type="evidence" value="ECO:0007669"/>
    <property type="project" value="UniProtKB-ARBA"/>
</dbReference>
<keyword evidence="22" id="KW-0131">Cell cycle</keyword>
<evidence type="ECO:0000256" key="9">
    <source>
        <dbReference type="ARBA" id="ARBA00022705"/>
    </source>
</evidence>
<comment type="function">
    <text evidence="24">Probable component of the MCM2-7 complex (MCM complex) that may function as a DNA helicase and which is essential to undergo a single round of replication initiation and elongation per cell cycle in eukaryotic cells.</text>
</comment>
<evidence type="ECO:0000256" key="17">
    <source>
        <dbReference type="ARBA" id="ARBA00023125"/>
    </source>
</evidence>
<dbReference type="Pfam" id="PF13855">
    <property type="entry name" value="LRR_8"/>
    <property type="match status" value="1"/>
</dbReference>
<dbReference type="Pfam" id="PF14551">
    <property type="entry name" value="MCM_N"/>
    <property type="match status" value="1"/>
</dbReference>
<feature type="transmembrane region" description="Helical" evidence="31">
    <location>
        <begin position="682"/>
        <end position="706"/>
    </location>
</feature>
<dbReference type="InterPro" id="IPR027417">
    <property type="entry name" value="P-loop_NTPase"/>
</dbReference>
<dbReference type="Gene3D" id="3.30.9.10">
    <property type="entry name" value="D-Amino Acid Oxidase, subunit A, domain 2"/>
    <property type="match status" value="1"/>
</dbReference>
<dbReference type="Pfam" id="PF17855">
    <property type="entry name" value="MCM_lid"/>
    <property type="match status" value="1"/>
</dbReference>
<evidence type="ECO:0000256" key="13">
    <source>
        <dbReference type="ARBA" id="ARBA00022801"/>
    </source>
</evidence>
<dbReference type="CDD" id="cd17756">
    <property type="entry name" value="MCM5"/>
    <property type="match status" value="1"/>
</dbReference>
<feature type="domain" description="MCM C-terminal AAA(+) ATPase" evidence="33">
    <location>
        <begin position="1338"/>
        <end position="1568"/>
    </location>
</feature>
<keyword evidence="12 28" id="KW-0547">Nucleotide-binding</keyword>
<dbReference type="Gene3D" id="3.50.50.60">
    <property type="entry name" value="FAD/NAD(P)-binding domain"/>
    <property type="match status" value="1"/>
</dbReference>
<dbReference type="SMART" id="SM00350">
    <property type="entry name" value="MCM"/>
    <property type="match status" value="1"/>
</dbReference>
<dbReference type="SUPFAM" id="SSF51905">
    <property type="entry name" value="FAD/NAD(P)-binding domain"/>
    <property type="match status" value="1"/>
</dbReference>
<comment type="similarity">
    <text evidence="5">Belongs to the RLP family.</text>
</comment>
<keyword evidence="16 31" id="KW-1133">Transmembrane helix</keyword>
<accession>A0A498KE37</accession>
<evidence type="ECO:0000256" key="16">
    <source>
        <dbReference type="ARBA" id="ARBA00022989"/>
    </source>
</evidence>
<evidence type="ECO:0000256" key="1">
    <source>
        <dbReference type="ARBA" id="ARBA00004123"/>
    </source>
</evidence>